<dbReference type="PANTHER" id="PTHR10039:SF5">
    <property type="entry name" value="NACHT DOMAIN-CONTAINING PROTEIN"/>
    <property type="match status" value="1"/>
</dbReference>
<dbReference type="PANTHER" id="PTHR10039">
    <property type="entry name" value="AMELOGENIN"/>
    <property type="match status" value="1"/>
</dbReference>
<feature type="domain" description="Nephrocystin 3-like N-terminal" evidence="3">
    <location>
        <begin position="266"/>
        <end position="437"/>
    </location>
</feature>
<gene>
    <name evidence="5" type="ORF">BELL_0261g00050</name>
</gene>
<evidence type="ECO:0000313" key="5">
    <source>
        <dbReference type="EMBL" id="TGO74715.1"/>
    </source>
</evidence>
<evidence type="ECO:0000256" key="1">
    <source>
        <dbReference type="ARBA" id="ARBA00022737"/>
    </source>
</evidence>
<evidence type="ECO:0000313" key="6">
    <source>
        <dbReference type="Proteomes" id="UP000297229"/>
    </source>
</evidence>
<dbReference type="SUPFAM" id="SSF52540">
    <property type="entry name" value="P-loop containing nucleoside triphosphate hydrolases"/>
    <property type="match status" value="1"/>
</dbReference>
<dbReference type="Proteomes" id="UP000297229">
    <property type="component" value="Unassembled WGS sequence"/>
</dbReference>
<proteinExistence type="predicted"/>
<dbReference type="AlphaFoldDB" id="A0A4Z1JM11"/>
<dbReference type="InterPro" id="IPR056884">
    <property type="entry name" value="NPHP3-like_N"/>
</dbReference>
<dbReference type="EMBL" id="PQXM01000260">
    <property type="protein sequence ID" value="TGO74715.1"/>
    <property type="molecule type" value="Genomic_DNA"/>
</dbReference>
<reference evidence="5 6" key="1">
    <citation type="submission" date="2017-12" db="EMBL/GenBank/DDBJ databases">
        <title>Comparative genomics of Botrytis spp.</title>
        <authorList>
            <person name="Valero-Jimenez C.A."/>
            <person name="Tapia P."/>
            <person name="Veloso J."/>
            <person name="Silva-Moreno E."/>
            <person name="Staats M."/>
            <person name="Valdes J.H."/>
            <person name="Van Kan J.A.L."/>
        </authorList>
    </citation>
    <scope>NUCLEOTIDE SEQUENCE [LARGE SCALE GENOMIC DNA]</scope>
    <source>
        <strain evidence="5 6">Be9601</strain>
    </source>
</reference>
<protein>
    <submittedName>
        <fullName evidence="5">Uncharacterized protein</fullName>
    </submittedName>
</protein>
<dbReference type="InterPro" id="IPR027417">
    <property type="entry name" value="P-loop_NTPase"/>
</dbReference>
<feature type="compositionally biased region" description="Basic residues" evidence="2">
    <location>
        <begin position="1031"/>
        <end position="1047"/>
    </location>
</feature>
<evidence type="ECO:0000259" key="4">
    <source>
        <dbReference type="Pfam" id="PF25053"/>
    </source>
</evidence>
<feature type="region of interest" description="Disordered" evidence="2">
    <location>
        <begin position="1013"/>
        <end position="1058"/>
    </location>
</feature>
<feature type="domain" description="DUF7791" evidence="4">
    <location>
        <begin position="546"/>
        <end position="681"/>
    </location>
</feature>
<comment type="caution">
    <text evidence="5">The sequence shown here is derived from an EMBL/GenBank/DDBJ whole genome shotgun (WGS) entry which is preliminary data.</text>
</comment>
<dbReference type="InterPro" id="IPR056693">
    <property type="entry name" value="DUF7791"/>
</dbReference>
<evidence type="ECO:0000256" key="2">
    <source>
        <dbReference type="SAM" id="MobiDB-lite"/>
    </source>
</evidence>
<evidence type="ECO:0000259" key="3">
    <source>
        <dbReference type="Pfam" id="PF24883"/>
    </source>
</evidence>
<dbReference type="Pfam" id="PF25053">
    <property type="entry name" value="DUF7791"/>
    <property type="match status" value="1"/>
</dbReference>
<organism evidence="5 6">
    <name type="scientific">Botrytis elliptica</name>
    <dbReference type="NCBI Taxonomy" id="278938"/>
    <lineage>
        <taxon>Eukaryota</taxon>
        <taxon>Fungi</taxon>
        <taxon>Dikarya</taxon>
        <taxon>Ascomycota</taxon>
        <taxon>Pezizomycotina</taxon>
        <taxon>Leotiomycetes</taxon>
        <taxon>Helotiales</taxon>
        <taxon>Sclerotiniaceae</taxon>
        <taxon>Botrytis</taxon>
    </lineage>
</organism>
<accession>A0A4Z1JM11</accession>
<dbReference type="Gene3D" id="3.40.50.300">
    <property type="entry name" value="P-loop containing nucleotide triphosphate hydrolases"/>
    <property type="match status" value="1"/>
</dbReference>
<dbReference type="OrthoDB" id="443402at2759"/>
<keyword evidence="1" id="KW-0677">Repeat</keyword>
<sequence length="1058" mass="121471">MDPVTALGVAAAVIQFIDYGTGLALKGREIYKSGELGANVELGEATNRLQNLVEPLRSSLHPKIQNAPSPSPADADRAIKDICTKCIDLSEELSGLLGSLKLNLSVKHPRLASFQQAVRAVWNEEKIQGLKSRLGDLRSNLETHVLVDLRYRMIEVKLEQENNFKTLDKALQAIMQDVLDNHQSSLIKFEQNFNHLRLSQEKEHSHTRSVLVDQQASRHRRQAELSILESLKFSSMNLRHETIAEAHQQTFEWIFCDPEIEHKPWSNFSEWLKTENGIYWIHGKPGCGKSTLMRFIVDDSRSRGYAETWAHNTPLETPSFFFWNSGDEAQRSQSGLLRSLLYEILEKHCTLIPEVFPKEWKNALENTLHNVPILSTNWSLPALKKSFRKLIEETSEKLSFCFFIDGLDEYEGDYWEIAEYFTELCESKHAKFCLSSRPEIAFLDTFRCMPQLKLHDLTESDITKFVRDRLENNLQMRILMKNTPSDASALITEVVGDGDGVFLWVRLVVNSLLNGLRKRDDISTLRARLRETPKEIDDLYDRILSSIDRIHMIEASKIFQLELGANVILSKSTFLNLYAAYKLSFKSFNQAVIGDETSCFRQMSLEDCGEDLAHVLRTRCGGLLELAKSTGKVNYIHRTAREYMHKPKTWEMLLTHTSDLEFDPWFTWSIVFLNLVKAGTKNNSLLLTSIIEKGKKWRVMWSHFTWNLRRVTSAKAKSHIPQLVEEFDRAAQRYSDFCNPSTNQLEYWNKSLYKSTLTIDHTNVNCTTYYGSCPGQDVSKGDRADLWSTMNLLSACIEDDVFSYVEMKIISDPSLMRLKYDPPLMVLCFGRLLLEFEQGFPSSRLLVFLLENNANFNEIYHGHSLWKIFLHVVHTRFIHVLHTKSIIHFHSEHPDDLNNIFWAMEIMLQRGADVEACCIGENMTWYEVFPDRPIHCRALEQHCKQPLECQGVVDIGSSNPSDDSASHISENYNEPCEVRHSLERIIKDGFEKKRPDLSANLLSLVAQKKAEKLAIEKQSRNQPPGSSGGNKGRKQKHRNRKKGKGKRGQIALADDSDY</sequence>
<dbReference type="Pfam" id="PF24883">
    <property type="entry name" value="NPHP3_N"/>
    <property type="match status" value="1"/>
</dbReference>
<name>A0A4Z1JM11_9HELO</name>
<keyword evidence="6" id="KW-1185">Reference proteome</keyword>